<name>A0A3G4ZVT5_9VIRU</name>
<sequence>MDCVTTATQTKQPSIKPNTVDPITGNIVKRIDLNWTSHKTGKPMSRMVWQYYRDRSRAGYSVDDIFKKYKGYTVEIIYSGDPVKYKFDLA</sequence>
<accession>A0A3G4ZVT5</accession>
<proteinExistence type="predicted"/>
<protein>
    <submittedName>
        <fullName evidence="1">Uncharacterized protein</fullName>
    </submittedName>
</protein>
<evidence type="ECO:0000313" key="1">
    <source>
        <dbReference type="EMBL" id="AYV79012.1"/>
    </source>
</evidence>
<gene>
    <name evidence="1" type="ORF">Faunusvirus1_32</name>
</gene>
<dbReference type="EMBL" id="MK072132">
    <property type="protein sequence ID" value="AYV79012.1"/>
    <property type="molecule type" value="Genomic_DNA"/>
</dbReference>
<reference evidence="1" key="1">
    <citation type="submission" date="2018-10" db="EMBL/GenBank/DDBJ databases">
        <title>Hidden diversity of soil giant viruses.</title>
        <authorList>
            <person name="Schulz F."/>
            <person name="Alteio L."/>
            <person name="Goudeau D."/>
            <person name="Ryan E.M."/>
            <person name="Malmstrom R.R."/>
            <person name="Blanchard J."/>
            <person name="Woyke T."/>
        </authorList>
    </citation>
    <scope>NUCLEOTIDE SEQUENCE</scope>
    <source>
        <strain evidence="1">FNV1</strain>
    </source>
</reference>
<organism evidence="1">
    <name type="scientific">Faunusvirus sp</name>
    <dbReference type="NCBI Taxonomy" id="2487766"/>
    <lineage>
        <taxon>Viruses</taxon>
        <taxon>Varidnaviria</taxon>
        <taxon>Bamfordvirae</taxon>
        <taxon>Nucleocytoviricota</taxon>
        <taxon>Megaviricetes</taxon>
        <taxon>Imitervirales</taxon>
        <taxon>Mimiviridae</taxon>
    </lineage>
</organism>